<name>A0ABS2CNM5_9MICO</name>
<reference evidence="1" key="1">
    <citation type="submission" date="2021-02" db="EMBL/GenBank/DDBJ databases">
        <title>Phycicoccus sp. MQZ13P-5T, whole genome shotgun sequence.</title>
        <authorList>
            <person name="Tuo L."/>
        </authorList>
    </citation>
    <scope>NUCLEOTIDE SEQUENCE</scope>
    <source>
        <strain evidence="1">MQZ13P-5</strain>
    </source>
</reference>
<evidence type="ECO:0008006" key="3">
    <source>
        <dbReference type="Google" id="ProtNLM"/>
    </source>
</evidence>
<dbReference type="Proteomes" id="UP001430172">
    <property type="component" value="Unassembled WGS sequence"/>
</dbReference>
<keyword evidence="2" id="KW-1185">Reference proteome</keyword>
<proteinExistence type="predicted"/>
<organism evidence="1 2">
    <name type="scientific">Phycicoccus sonneratiae</name>
    <dbReference type="NCBI Taxonomy" id="2807628"/>
    <lineage>
        <taxon>Bacteria</taxon>
        <taxon>Bacillati</taxon>
        <taxon>Actinomycetota</taxon>
        <taxon>Actinomycetes</taxon>
        <taxon>Micrococcales</taxon>
        <taxon>Intrasporangiaceae</taxon>
        <taxon>Phycicoccus</taxon>
    </lineage>
</organism>
<comment type="caution">
    <text evidence="1">The sequence shown here is derived from an EMBL/GenBank/DDBJ whole genome shotgun (WGS) entry which is preliminary data.</text>
</comment>
<dbReference type="EMBL" id="JAFDVD010000015">
    <property type="protein sequence ID" value="MBM6401479.1"/>
    <property type="molecule type" value="Genomic_DNA"/>
</dbReference>
<gene>
    <name evidence="1" type="ORF">JQN70_13855</name>
</gene>
<evidence type="ECO:0000313" key="1">
    <source>
        <dbReference type="EMBL" id="MBM6401479.1"/>
    </source>
</evidence>
<dbReference type="RefSeq" id="WP_204131948.1">
    <property type="nucleotide sequence ID" value="NZ_JAFDVD010000015.1"/>
</dbReference>
<evidence type="ECO:0000313" key="2">
    <source>
        <dbReference type="Proteomes" id="UP001430172"/>
    </source>
</evidence>
<sequence>MLVVDASVLVVALAEVLGATLLTGDRRLAHASGPTCTIELLATDSR</sequence>
<accession>A0ABS2CNM5</accession>
<protein>
    <recommendedName>
        <fullName evidence="3">PIN domain-containing protein</fullName>
    </recommendedName>
</protein>